<dbReference type="PANTHER" id="PTHR12854:SF7">
    <property type="entry name" value="ATAXIN-2 HOMOLOG"/>
    <property type="match status" value="1"/>
</dbReference>
<feature type="compositionally biased region" description="Basic and acidic residues" evidence="1">
    <location>
        <begin position="349"/>
        <end position="358"/>
    </location>
</feature>
<name>A0A9P4M7Q4_9PEZI</name>
<dbReference type="Pfam" id="PF06741">
    <property type="entry name" value="LsmAD"/>
    <property type="match status" value="1"/>
</dbReference>
<dbReference type="GO" id="GO:0034063">
    <property type="term" value="P:stress granule assembly"/>
    <property type="evidence" value="ECO:0007669"/>
    <property type="project" value="TreeGrafter"/>
</dbReference>
<feature type="region of interest" description="Disordered" evidence="1">
    <location>
        <begin position="328"/>
        <end position="472"/>
    </location>
</feature>
<feature type="compositionally biased region" description="Basic and acidic residues" evidence="1">
    <location>
        <begin position="330"/>
        <end position="340"/>
    </location>
</feature>
<dbReference type="SMART" id="SM01272">
    <property type="entry name" value="LsmAD"/>
    <property type="match status" value="1"/>
</dbReference>
<feature type="region of interest" description="Disordered" evidence="1">
    <location>
        <begin position="519"/>
        <end position="730"/>
    </location>
</feature>
<feature type="compositionally biased region" description="Polar residues" evidence="1">
    <location>
        <begin position="826"/>
        <end position="836"/>
    </location>
</feature>
<dbReference type="InterPro" id="IPR045117">
    <property type="entry name" value="ATXN2-like"/>
</dbReference>
<feature type="region of interest" description="Disordered" evidence="1">
    <location>
        <begin position="1"/>
        <end position="106"/>
    </location>
</feature>
<dbReference type="EMBL" id="ML978124">
    <property type="protein sequence ID" value="KAF2100946.1"/>
    <property type="molecule type" value="Genomic_DNA"/>
</dbReference>
<feature type="compositionally biased region" description="Basic and acidic residues" evidence="1">
    <location>
        <begin position="97"/>
        <end position="106"/>
    </location>
</feature>
<feature type="compositionally biased region" description="Polar residues" evidence="1">
    <location>
        <begin position="67"/>
        <end position="79"/>
    </location>
</feature>
<evidence type="ECO:0000256" key="1">
    <source>
        <dbReference type="SAM" id="MobiDB-lite"/>
    </source>
</evidence>
<proteinExistence type="predicted"/>
<feature type="compositionally biased region" description="Low complexity" evidence="1">
    <location>
        <begin position="424"/>
        <end position="441"/>
    </location>
</feature>
<feature type="compositionally biased region" description="Low complexity" evidence="1">
    <location>
        <begin position="584"/>
        <end position="595"/>
    </location>
</feature>
<dbReference type="InterPro" id="IPR025852">
    <property type="entry name" value="SM_dom_ATX"/>
</dbReference>
<dbReference type="AlphaFoldDB" id="A0A9P4M7Q4"/>
<feature type="region of interest" description="Disordered" evidence="1">
    <location>
        <begin position="960"/>
        <end position="1121"/>
    </location>
</feature>
<feature type="compositionally biased region" description="Polar residues" evidence="1">
    <location>
        <begin position="610"/>
        <end position="631"/>
    </location>
</feature>
<evidence type="ECO:0000313" key="4">
    <source>
        <dbReference type="Proteomes" id="UP000799772"/>
    </source>
</evidence>
<dbReference type="InterPro" id="IPR009604">
    <property type="entry name" value="LsmAD_domain"/>
</dbReference>
<feature type="compositionally biased region" description="Basic and acidic residues" evidence="1">
    <location>
        <begin position="409"/>
        <end position="418"/>
    </location>
</feature>
<feature type="domain" description="LsmAD" evidence="2">
    <location>
        <begin position="284"/>
        <end position="356"/>
    </location>
</feature>
<reference evidence="3" key="1">
    <citation type="journal article" date="2020" name="Stud. Mycol.">
        <title>101 Dothideomycetes genomes: a test case for predicting lifestyles and emergence of pathogens.</title>
        <authorList>
            <person name="Haridas S."/>
            <person name="Albert R."/>
            <person name="Binder M."/>
            <person name="Bloem J."/>
            <person name="Labutti K."/>
            <person name="Salamov A."/>
            <person name="Andreopoulos B."/>
            <person name="Baker S."/>
            <person name="Barry K."/>
            <person name="Bills G."/>
            <person name="Bluhm B."/>
            <person name="Cannon C."/>
            <person name="Castanera R."/>
            <person name="Culley D."/>
            <person name="Daum C."/>
            <person name="Ezra D."/>
            <person name="Gonzalez J."/>
            <person name="Henrissat B."/>
            <person name="Kuo A."/>
            <person name="Liang C."/>
            <person name="Lipzen A."/>
            <person name="Lutzoni F."/>
            <person name="Magnuson J."/>
            <person name="Mondo S."/>
            <person name="Nolan M."/>
            <person name="Ohm R."/>
            <person name="Pangilinan J."/>
            <person name="Park H.-J."/>
            <person name="Ramirez L."/>
            <person name="Alfaro M."/>
            <person name="Sun H."/>
            <person name="Tritt A."/>
            <person name="Yoshinaga Y."/>
            <person name="Zwiers L.-H."/>
            <person name="Turgeon B."/>
            <person name="Goodwin S."/>
            <person name="Spatafora J."/>
            <person name="Crous P."/>
            <person name="Grigoriev I."/>
        </authorList>
    </citation>
    <scope>NUCLEOTIDE SEQUENCE</scope>
    <source>
        <strain evidence="3">CBS 133067</strain>
    </source>
</reference>
<dbReference type="Pfam" id="PF14438">
    <property type="entry name" value="SM-ATX"/>
    <property type="match status" value="1"/>
</dbReference>
<dbReference type="Proteomes" id="UP000799772">
    <property type="component" value="Unassembled WGS sequence"/>
</dbReference>
<organism evidence="3 4">
    <name type="scientific">Rhizodiscina lignyota</name>
    <dbReference type="NCBI Taxonomy" id="1504668"/>
    <lineage>
        <taxon>Eukaryota</taxon>
        <taxon>Fungi</taxon>
        <taxon>Dikarya</taxon>
        <taxon>Ascomycota</taxon>
        <taxon>Pezizomycotina</taxon>
        <taxon>Dothideomycetes</taxon>
        <taxon>Pleosporomycetidae</taxon>
        <taxon>Aulographales</taxon>
        <taxon>Rhizodiscinaceae</taxon>
        <taxon>Rhizodiscina</taxon>
    </lineage>
</organism>
<feature type="region of interest" description="Disordered" evidence="1">
    <location>
        <begin position="826"/>
        <end position="855"/>
    </location>
</feature>
<feature type="compositionally biased region" description="Basic and acidic residues" evidence="1">
    <location>
        <begin position="531"/>
        <end position="545"/>
    </location>
</feature>
<gene>
    <name evidence="3" type="ORF">NA57DRAFT_74543</name>
</gene>
<feature type="compositionally biased region" description="Low complexity" evidence="1">
    <location>
        <begin position="990"/>
        <end position="1001"/>
    </location>
</feature>
<feature type="compositionally biased region" description="Low complexity" evidence="1">
    <location>
        <begin position="1037"/>
        <end position="1048"/>
    </location>
</feature>
<sequence length="1121" mass="120091">MSTTTAASSVNGASAGNSANSSFASSAGGGKPQLKMTAMEGTRKQAGSPTDQAQRKAPPQAWKGPNPITQRPSNPTTANGVAAPVKQPAPAKMAPPAKKESNTGDKHANDRLTFLLANLMGLQATVTLHNGERYSGIFAGGSPDPPEPRYVLKMVKRLESLGQQQSNGVAELSDEYIGQGEDHVMAFDCQDIVDLNVPNVSMDRTRTRGQNGVYSQTLKRLICELTSKGVSNAFRTDADISGNAAARERNLQKWEPSADTSVDLSLESSGASGWDQFETNRRLYGVESNYDEEIYTTKIDKSHPLYAQRAANAERLAREIEGGTAANAHVAEERGLKPVDDSGLDEEDKYSGVRREYEPLPTGNPNKYTPPARRPPTGQPTVPGQPYDPAIIQASIAKPASPSVPTETADSKKAEVAAEKSTQASAPKAAETTAAGKTSSADQLKAGAFRNDRKASDSGKKSNPENASETVEKDLMDAFKQFATTEKARVHNQQRQRMNQDKQMKINDLKKFAQNFKLNTPVPNDLVPILAKDEKKQQEIRDKAKVAAAESKMTPPKPAAAPGPVVDQKGPRPGVANQQTPISPQDRNQPRRQGPPQYPPYPRGGDPRAQGQNMPPRQPLSTRLSYNQQQLRAGIPPQNIPGPAPIQIPQQGPPGSNSGMQSPSSSISTRFNVGAREFKPNPAAHTFSPSVNQSNTSSPGRHDSTRPASKGISDFFEGRSPLPADQHPSLDGAFNPIDRMMKEVAADEKLSKDYFVNGGIPNAFKTQPVWEVPETNQDLTYAQALENGSRGIPPITSPPHSIMQSGPIPHQHQLPLHLQQNGPMIQQGHTPHQTPRNMPVQPHPGQPGPHHFDDHRMQYSQSQSSVHPSPRAMPQFMAVNNGQPVTVYQQPMPHYGLSPSGHAVAIRQIPPGATFVNPQGPMMGGHMMSQQASTGGYVLQPGMQIYQGSPAPGHVYPHQHPGGPGGPMQGPTGVPTAPNGYPSPRPPAPMMQHQGSQQGHGVPQGPGGQQMMYMQQPMHGPAMFAGAPSGPMAQMRGPFPQQPHGQPHYGTSPHHHQQYPGGPGGPGPQRGTPSAQYAQPMMPQHSMGGMPQQQGGPPPPQPQQMPAAAQIDTGASGEEVK</sequence>
<feature type="compositionally biased region" description="Low complexity" evidence="1">
    <location>
        <begin position="82"/>
        <end position="96"/>
    </location>
</feature>
<evidence type="ECO:0000259" key="2">
    <source>
        <dbReference type="SMART" id="SM01272"/>
    </source>
</evidence>
<feature type="compositionally biased region" description="Low complexity" evidence="1">
    <location>
        <begin position="647"/>
        <end position="668"/>
    </location>
</feature>
<comment type="caution">
    <text evidence="3">The sequence shown here is derived from an EMBL/GenBank/DDBJ whole genome shotgun (WGS) entry which is preliminary data.</text>
</comment>
<dbReference type="GO" id="GO:0003729">
    <property type="term" value="F:mRNA binding"/>
    <property type="evidence" value="ECO:0007669"/>
    <property type="project" value="TreeGrafter"/>
</dbReference>
<dbReference type="OrthoDB" id="2275718at2759"/>
<feature type="compositionally biased region" description="Basic and acidic residues" evidence="1">
    <location>
        <begin position="450"/>
        <end position="463"/>
    </location>
</feature>
<dbReference type="PANTHER" id="PTHR12854">
    <property type="entry name" value="ATAXIN 2-RELATED"/>
    <property type="match status" value="1"/>
</dbReference>
<keyword evidence="4" id="KW-1185">Reference proteome</keyword>
<feature type="compositionally biased region" description="Low complexity" evidence="1">
    <location>
        <begin position="1009"/>
        <end position="1021"/>
    </location>
</feature>
<feature type="compositionally biased region" description="Polar residues" evidence="1">
    <location>
        <begin position="687"/>
        <end position="699"/>
    </location>
</feature>
<protein>
    <recommendedName>
        <fullName evidence="2">LsmAD domain-containing protein</fullName>
    </recommendedName>
</protein>
<accession>A0A9P4M7Q4</accession>
<dbReference type="GO" id="GO:0010494">
    <property type="term" value="C:cytoplasmic stress granule"/>
    <property type="evidence" value="ECO:0007669"/>
    <property type="project" value="TreeGrafter"/>
</dbReference>
<evidence type="ECO:0000313" key="3">
    <source>
        <dbReference type="EMBL" id="KAF2100946.1"/>
    </source>
</evidence>
<feature type="compositionally biased region" description="Low complexity" evidence="1">
    <location>
        <begin position="1"/>
        <end position="26"/>
    </location>
</feature>
<feature type="compositionally biased region" description="Low complexity" evidence="1">
    <location>
        <begin position="1069"/>
        <end position="1095"/>
    </location>
</feature>